<accession>A0A7J5B939</accession>
<dbReference type="CDD" id="cd07750">
    <property type="entry name" value="PolyPPase_VTC_like"/>
    <property type="match status" value="1"/>
</dbReference>
<dbReference type="GO" id="GO:0006799">
    <property type="term" value="P:polyphosphate biosynthetic process"/>
    <property type="evidence" value="ECO:0007669"/>
    <property type="project" value="UniProtKB-ARBA"/>
</dbReference>
<dbReference type="Proteomes" id="UP000433493">
    <property type="component" value="Unassembled WGS sequence"/>
</dbReference>
<reference evidence="2 3" key="1">
    <citation type="submission" date="2019-09" db="EMBL/GenBank/DDBJ databases">
        <title>Phylogeny of genus Pseudoclavibacter and closely related genus.</title>
        <authorList>
            <person name="Li Y."/>
        </authorList>
    </citation>
    <scope>NUCLEOTIDE SEQUENCE [LARGE SCALE GENOMIC DNA]</scope>
    <source>
        <strain evidence="2 3">KCTC 13959</strain>
    </source>
</reference>
<dbReference type="AlphaFoldDB" id="A0A7J5B939"/>
<dbReference type="OrthoDB" id="148766at2"/>
<dbReference type="Gene3D" id="3.20.100.30">
    <property type="entry name" value="VTC, catalytic tunnel domain"/>
    <property type="match status" value="1"/>
</dbReference>
<dbReference type="InterPro" id="IPR018966">
    <property type="entry name" value="VTC_domain"/>
</dbReference>
<dbReference type="Pfam" id="PF09359">
    <property type="entry name" value="VTC"/>
    <property type="match status" value="1"/>
</dbReference>
<organism evidence="2 3">
    <name type="scientific">Gulosibacter chungangensis</name>
    <dbReference type="NCBI Taxonomy" id="979746"/>
    <lineage>
        <taxon>Bacteria</taxon>
        <taxon>Bacillati</taxon>
        <taxon>Actinomycetota</taxon>
        <taxon>Actinomycetes</taxon>
        <taxon>Micrococcales</taxon>
        <taxon>Microbacteriaceae</taxon>
        <taxon>Gulosibacter</taxon>
    </lineage>
</organism>
<dbReference type="InterPro" id="IPR042267">
    <property type="entry name" value="VTC_sf"/>
</dbReference>
<dbReference type="EMBL" id="WBKB01000007">
    <property type="protein sequence ID" value="KAB1641898.1"/>
    <property type="molecule type" value="Genomic_DNA"/>
</dbReference>
<feature type="domain" description="VTC" evidence="1">
    <location>
        <begin position="21"/>
        <end position="238"/>
    </location>
</feature>
<proteinExistence type="predicted"/>
<protein>
    <submittedName>
        <fullName evidence="2">Polyphosphate polymerase domain-containing protein</fullName>
    </submittedName>
</protein>
<sequence length="286" mass="32733">MRVFETISLEELNAQAALQTRIDRKYVLPTDVVQELLADCPRNTKVLQINDRTAFRYESTYFDTPEFDSYYLAAHKHRRRYKVRTRRYVDTGGVYLEVKLKGFRGATEKKRIPLAAVEDATISSAGQAFLASEIGEDLIDRSEIAALRPCLHNSYLRTTQLLPDERTRFTVDLNLEWRIPASCRTRQSEINRMRCTSLAIVETKSPSGGGISSVDQWLWHRGYRPDRMSKFAAGLAALRPDLHANRWTRSLRQLKEHSTTYSPQPTQLDPITVSATAAQQIVRENA</sequence>
<gene>
    <name evidence="2" type="ORF">F8O05_11290</name>
</gene>
<evidence type="ECO:0000313" key="3">
    <source>
        <dbReference type="Proteomes" id="UP000433493"/>
    </source>
</evidence>
<evidence type="ECO:0000313" key="2">
    <source>
        <dbReference type="EMBL" id="KAB1641898.1"/>
    </source>
</evidence>
<evidence type="ECO:0000259" key="1">
    <source>
        <dbReference type="Pfam" id="PF09359"/>
    </source>
</evidence>
<comment type="caution">
    <text evidence="2">The sequence shown here is derived from an EMBL/GenBank/DDBJ whole genome shotgun (WGS) entry which is preliminary data.</text>
</comment>
<name>A0A7J5B939_9MICO</name>
<keyword evidence="3" id="KW-1185">Reference proteome</keyword>